<dbReference type="Proteomes" id="UP000194221">
    <property type="component" value="Unassembled WGS sequence"/>
</dbReference>
<dbReference type="STRING" id="1635173.WH52_10185"/>
<dbReference type="InterPro" id="IPR036594">
    <property type="entry name" value="Meth_synthase_dom"/>
</dbReference>
<dbReference type="Gene3D" id="1.10.1240.10">
    <property type="entry name" value="Methionine synthase domain"/>
    <property type="match status" value="1"/>
</dbReference>
<keyword evidence="1" id="KW-0678">Repressor</keyword>
<evidence type="ECO:0000313" key="6">
    <source>
        <dbReference type="EMBL" id="OSY87784.1"/>
    </source>
</evidence>
<dbReference type="GO" id="GO:0003677">
    <property type="term" value="F:DNA binding"/>
    <property type="evidence" value="ECO:0007669"/>
    <property type="project" value="UniProtKB-KW"/>
</dbReference>
<dbReference type="SUPFAM" id="SSF46955">
    <property type="entry name" value="Putative DNA-binding domain"/>
    <property type="match status" value="1"/>
</dbReference>
<evidence type="ECO:0000256" key="1">
    <source>
        <dbReference type="ARBA" id="ARBA00022491"/>
    </source>
</evidence>
<dbReference type="PANTHER" id="PTHR30204">
    <property type="entry name" value="REDOX-CYCLING DRUG-SENSING TRANSCRIPTIONAL ACTIVATOR SOXR"/>
    <property type="match status" value="1"/>
</dbReference>
<sequence length="301" mass="35157">MLLNNYIKTDFTIKDLENITGIKAHTIRIWEKRYNLLQPQRTSGNIRYYDDKSLQKLLNVALLNKNNLKISKIAQLSEDGIILKARELALRYAVNDEAINSLKMAMFQFNTSLFNLTYNQLLVRKSFKDVFKDVFIPFLEHIGLLWQTDTLTPAHEHFISNLIAQKIHLNIEKLALSEPTKTNTIFVLYLPENEVHELGLLYVNYELLLRGYKTIYLGQSVPLNNLGHLFKLHDHISFVTSFTIYPLDEKLDSYLKQAEELLANKEYDFYCLGRKVDLIDISKYSSDFKFFTSSIEMLNEL</sequence>
<comment type="caution">
    <text evidence="6">The sequence shown here is derived from an EMBL/GenBank/DDBJ whole genome shotgun (WGS) entry which is preliminary data.</text>
</comment>
<evidence type="ECO:0000313" key="7">
    <source>
        <dbReference type="Proteomes" id="UP000194221"/>
    </source>
</evidence>
<dbReference type="GO" id="GO:0031419">
    <property type="term" value="F:cobalamin binding"/>
    <property type="evidence" value="ECO:0007669"/>
    <property type="project" value="InterPro"/>
</dbReference>
<dbReference type="InterPro" id="IPR009061">
    <property type="entry name" value="DNA-bd_dom_put_sf"/>
</dbReference>
<keyword evidence="4" id="KW-0804">Transcription</keyword>
<dbReference type="PANTHER" id="PTHR30204:SF69">
    <property type="entry name" value="MERR-FAMILY TRANSCRIPTIONAL REGULATOR"/>
    <property type="match status" value="1"/>
</dbReference>
<keyword evidence="7" id="KW-1185">Reference proteome</keyword>
<dbReference type="SMART" id="SM00422">
    <property type="entry name" value="HTH_MERR"/>
    <property type="match status" value="1"/>
</dbReference>
<proteinExistence type="predicted"/>
<dbReference type="OrthoDB" id="9800334at2"/>
<dbReference type="CDD" id="cd01104">
    <property type="entry name" value="HTH_MlrA-CarA"/>
    <property type="match status" value="1"/>
</dbReference>
<dbReference type="GO" id="GO:0003700">
    <property type="term" value="F:DNA-binding transcription factor activity"/>
    <property type="evidence" value="ECO:0007669"/>
    <property type="project" value="InterPro"/>
</dbReference>
<accession>A0A1Y2PBE2</accession>
<evidence type="ECO:0000256" key="2">
    <source>
        <dbReference type="ARBA" id="ARBA00023015"/>
    </source>
</evidence>
<dbReference type="GO" id="GO:0046872">
    <property type="term" value="F:metal ion binding"/>
    <property type="evidence" value="ECO:0007669"/>
    <property type="project" value="InterPro"/>
</dbReference>
<keyword evidence="2" id="KW-0805">Transcription regulation</keyword>
<feature type="domain" description="HTH merR-type" evidence="5">
    <location>
        <begin position="10"/>
        <end position="79"/>
    </location>
</feature>
<dbReference type="InterPro" id="IPR036724">
    <property type="entry name" value="Cobalamin-bd_sf"/>
</dbReference>
<evidence type="ECO:0000259" key="5">
    <source>
        <dbReference type="PROSITE" id="PS50937"/>
    </source>
</evidence>
<dbReference type="InterPro" id="IPR000551">
    <property type="entry name" value="MerR-type_HTH_dom"/>
</dbReference>
<dbReference type="Gene3D" id="3.40.50.280">
    <property type="entry name" value="Cobalamin-binding domain"/>
    <property type="match status" value="1"/>
</dbReference>
<dbReference type="InterPro" id="IPR047057">
    <property type="entry name" value="MerR_fam"/>
</dbReference>
<dbReference type="Pfam" id="PF13411">
    <property type="entry name" value="MerR_1"/>
    <property type="match status" value="1"/>
</dbReference>
<dbReference type="InParanoid" id="A0A1Y2PBE2"/>
<organism evidence="6 7">
    <name type="scientific">Tenacibaculum holothuriorum</name>
    <dbReference type="NCBI Taxonomy" id="1635173"/>
    <lineage>
        <taxon>Bacteria</taxon>
        <taxon>Pseudomonadati</taxon>
        <taxon>Bacteroidota</taxon>
        <taxon>Flavobacteriia</taxon>
        <taxon>Flavobacteriales</taxon>
        <taxon>Flavobacteriaceae</taxon>
        <taxon>Tenacibaculum</taxon>
    </lineage>
</organism>
<protein>
    <submittedName>
        <fullName evidence="6">MerR family transcriptional regulator</fullName>
    </submittedName>
</protein>
<dbReference type="EMBL" id="LAPZ01000007">
    <property type="protein sequence ID" value="OSY87784.1"/>
    <property type="molecule type" value="Genomic_DNA"/>
</dbReference>
<reference evidence="6 7" key="1">
    <citation type="submission" date="2015-03" db="EMBL/GenBank/DDBJ databases">
        <title>Genome sequence of Tenacibaculum sp. S2-2, isolated from intestinal microbiota of sea cucumber, Apostichopus japonicas.</title>
        <authorList>
            <person name="Shao Z."/>
            <person name="Wang L."/>
            <person name="Li X."/>
        </authorList>
    </citation>
    <scope>NUCLEOTIDE SEQUENCE [LARGE SCALE GENOMIC DNA]</scope>
    <source>
        <strain evidence="6 7">S2-2</strain>
    </source>
</reference>
<evidence type="ECO:0000256" key="4">
    <source>
        <dbReference type="ARBA" id="ARBA00023163"/>
    </source>
</evidence>
<dbReference type="Gene3D" id="1.10.1660.10">
    <property type="match status" value="1"/>
</dbReference>
<dbReference type="InterPro" id="IPR003759">
    <property type="entry name" value="Cbl-bd_cap"/>
</dbReference>
<dbReference type="Pfam" id="PF02607">
    <property type="entry name" value="B12-binding_2"/>
    <property type="match status" value="1"/>
</dbReference>
<evidence type="ECO:0000256" key="3">
    <source>
        <dbReference type="ARBA" id="ARBA00023125"/>
    </source>
</evidence>
<dbReference type="SUPFAM" id="SSF52242">
    <property type="entry name" value="Cobalamin (vitamin B12)-binding domain"/>
    <property type="match status" value="1"/>
</dbReference>
<keyword evidence="3" id="KW-0238">DNA-binding</keyword>
<dbReference type="AlphaFoldDB" id="A0A1Y2PBE2"/>
<dbReference type="PROSITE" id="PS50937">
    <property type="entry name" value="HTH_MERR_2"/>
    <property type="match status" value="1"/>
</dbReference>
<gene>
    <name evidence="6" type="ORF">WH52_10185</name>
</gene>
<name>A0A1Y2PBE2_9FLAO</name>